<evidence type="ECO:0000313" key="2">
    <source>
        <dbReference type="EMBL" id="GID14546.1"/>
    </source>
</evidence>
<dbReference type="RefSeq" id="WP_203662377.1">
    <property type="nucleotide sequence ID" value="NZ_BAAAZM010000017.1"/>
</dbReference>
<evidence type="ECO:0000256" key="1">
    <source>
        <dbReference type="SAM" id="Phobius"/>
    </source>
</evidence>
<dbReference type="EMBL" id="BOMB01000032">
    <property type="protein sequence ID" value="GID14546.1"/>
    <property type="molecule type" value="Genomic_DNA"/>
</dbReference>
<keyword evidence="3" id="KW-1185">Reference proteome</keyword>
<keyword evidence="1" id="KW-0812">Transmembrane</keyword>
<sequence>MTDGQRLRELLDAATADVPPDHRGAPLAAIHRRVRRRRVALAAGVAAALTVLVLGGVAVAVGVRPTPSRPAPAASPSPSALPVVPWWSAMVARDDRTITVYAGVKGCTDVTGPRGELVRQSADRVVIAVRGAVVPAGDCATGGQAVPVTVHLSAGLGDRTVLGAGGGSRPVYHERDLPDLAATGWTRAKGAWAAGDDLWSATYSGPNGSAVSLTATPTRGRGNPGTVVTTMRFGSHDATITRSGGGPWNAIWRVGGNTYVLTYVPSEGGSTTQDAFTHLLGTLRWD</sequence>
<organism evidence="2 3">
    <name type="scientific">Actinocatenispora rupis</name>
    <dbReference type="NCBI Taxonomy" id="519421"/>
    <lineage>
        <taxon>Bacteria</taxon>
        <taxon>Bacillati</taxon>
        <taxon>Actinomycetota</taxon>
        <taxon>Actinomycetes</taxon>
        <taxon>Micromonosporales</taxon>
        <taxon>Micromonosporaceae</taxon>
        <taxon>Actinocatenispora</taxon>
    </lineage>
</organism>
<protein>
    <submittedName>
        <fullName evidence="2">Uncharacterized protein</fullName>
    </submittedName>
</protein>
<gene>
    <name evidence="2" type="ORF">Aru02nite_54350</name>
</gene>
<feature type="transmembrane region" description="Helical" evidence="1">
    <location>
        <begin position="39"/>
        <end position="63"/>
    </location>
</feature>
<accession>A0A8J3J2F8</accession>
<proteinExistence type="predicted"/>
<comment type="caution">
    <text evidence="2">The sequence shown here is derived from an EMBL/GenBank/DDBJ whole genome shotgun (WGS) entry which is preliminary data.</text>
</comment>
<name>A0A8J3J2F8_9ACTN</name>
<reference evidence="2" key="1">
    <citation type="submission" date="2021-01" db="EMBL/GenBank/DDBJ databases">
        <title>Whole genome shotgun sequence of Actinocatenispora rupis NBRC 107355.</title>
        <authorList>
            <person name="Komaki H."/>
            <person name="Tamura T."/>
        </authorList>
    </citation>
    <scope>NUCLEOTIDE SEQUENCE</scope>
    <source>
        <strain evidence="2">NBRC 107355</strain>
    </source>
</reference>
<dbReference type="Proteomes" id="UP000612808">
    <property type="component" value="Unassembled WGS sequence"/>
</dbReference>
<keyword evidence="1" id="KW-1133">Transmembrane helix</keyword>
<evidence type="ECO:0000313" key="3">
    <source>
        <dbReference type="Proteomes" id="UP000612808"/>
    </source>
</evidence>
<dbReference type="AlphaFoldDB" id="A0A8J3J2F8"/>
<keyword evidence="1" id="KW-0472">Membrane</keyword>